<evidence type="ECO:0000313" key="13">
    <source>
        <dbReference type="Proteomes" id="UP000186819"/>
    </source>
</evidence>
<evidence type="ECO:0000256" key="4">
    <source>
        <dbReference type="ARBA" id="ARBA00022676"/>
    </source>
</evidence>
<dbReference type="EC" id="2.4.99.28" evidence="7"/>
<sequence length="1069" mass="118311">MHSGANVSGNTSNKKPERRGWFRVLRRSLFWLCVLAIIVGGVAAYYESETSWLQSREIPRYAAKLSFALQPGPSEAIRFPEHGPFDQRLGYTQLRDFSERLAARGYAIERQTRFSDALLDYAGRGYFPPYREKTHTGLAVSDARDESLYATRYPIRHYDAFDSIPPRIVQGLLFIENRDLLDPERPHMNPAVDWARFGRAIVAQLAKVVDEDLNTPGGSTLATQIEKYRHSPDGVTHSPQEKLRQMVSASVRAYRDGAETLPARRELVLDYLNTVPLSAAPVYGEVHGLGDGLWVWFGADFARVNQLLAKDEASGDELAEQGLALRQVLALMIAHRRPSHYLGRGRDDLAKLADAHLRILSEGGLIGPGLRDAGLKAKLVFRDPAVDPARVPVPADKGSTLVRTRIAGMLDVSLYDLDRLDLRASTTLDGKLQEVVTEYLLRLAEPEFGRNAGVIGERLLTPAQLDKVHYSFTLFERTPGGNRVRVQTDTTDQPLDINEGSKLELGSTAKLRVLATYLEIVAELHQRHAAQSVAELRAVQVDRHDAITRWAIDYLIRTADRNLAAMLEAALERNYSAGPGEAFFTGGGLHTFNNFRKEDDSRVPTIRQALQASINLPFVRLMRDIVRHTMYQVPGSTAKLLQDDDDPRRSEYLAKFADREAQVFMRRFWRKYKGQSPEKIRATFMDGLRPSADRLAATYRYLNPEADLKTFSAFVAERLPAAELGEERLGALYKRYAPGSFDLPDQGFIARVHPLELWLAGYLATHPEASFDEAVAASKAERQAVYRWLFRTRYKGAQDTRIYTILEVEAFLDIHRRWVRLGYPFNRLVPSLATALGSAGDRPAALAELMGIIVNDGVRLPSARIDRLHFAPDTPYETVFARRPSEGERVMSSEVAAALRGALSEVVEGGTARRLSGAFTAPDGTPLVVGGKTGTGDNRIVISGARGQLKGGVAMNRTATFVFYLGPRHFGTLTAYVIGADAASFKFTSGLPVQILKSMAPTLLPYLSQTVAEPEPAHVPPTEAARDADASVEEPARGNADAGMATGEVRPLVPAPEGQGEAERARPQN</sequence>
<dbReference type="InterPro" id="IPR012338">
    <property type="entry name" value="Beta-lactam/transpept-like"/>
</dbReference>
<keyword evidence="3" id="KW-0645">Protease</keyword>
<gene>
    <name evidence="12" type="ORF">SAMN05421829_101241</name>
</gene>
<dbReference type="InterPro" id="IPR036950">
    <property type="entry name" value="PBP_transglycosylase"/>
</dbReference>
<dbReference type="InterPro" id="IPR050396">
    <property type="entry name" value="Glycosyltr_51/Transpeptidase"/>
</dbReference>
<evidence type="ECO:0000256" key="10">
    <source>
        <dbReference type="SAM" id="Phobius"/>
    </source>
</evidence>
<comment type="pathway">
    <text evidence="1">Cell wall biogenesis; peptidoglycan biosynthesis.</text>
</comment>
<evidence type="ECO:0000259" key="11">
    <source>
        <dbReference type="Pfam" id="PF00912"/>
    </source>
</evidence>
<dbReference type="RefSeq" id="WP_076600269.1">
    <property type="nucleotide sequence ID" value="NZ_FTMD01000001.1"/>
</dbReference>
<dbReference type="SUPFAM" id="SSF53955">
    <property type="entry name" value="Lysozyme-like"/>
    <property type="match status" value="1"/>
</dbReference>
<dbReference type="GO" id="GO:0004180">
    <property type="term" value="F:carboxypeptidase activity"/>
    <property type="evidence" value="ECO:0007669"/>
    <property type="project" value="UniProtKB-KW"/>
</dbReference>
<dbReference type="GO" id="GO:0008955">
    <property type="term" value="F:peptidoglycan glycosyltransferase activity"/>
    <property type="evidence" value="ECO:0007669"/>
    <property type="project" value="UniProtKB-EC"/>
</dbReference>
<dbReference type="GO" id="GO:0006508">
    <property type="term" value="P:proteolysis"/>
    <property type="evidence" value="ECO:0007669"/>
    <property type="project" value="UniProtKB-KW"/>
</dbReference>
<feature type="region of interest" description="Disordered" evidence="9">
    <location>
        <begin position="1014"/>
        <end position="1069"/>
    </location>
</feature>
<accession>A0A1N6ND35</accession>
<keyword evidence="4" id="KW-0328">Glycosyltransferase</keyword>
<evidence type="ECO:0000256" key="1">
    <source>
        <dbReference type="ARBA" id="ARBA00004752"/>
    </source>
</evidence>
<dbReference type="GO" id="GO:0030288">
    <property type="term" value="C:outer membrane-bounded periplasmic space"/>
    <property type="evidence" value="ECO:0007669"/>
    <property type="project" value="TreeGrafter"/>
</dbReference>
<dbReference type="InterPro" id="IPR023346">
    <property type="entry name" value="Lysozyme-like_dom_sf"/>
</dbReference>
<keyword evidence="13" id="KW-1185">Reference proteome</keyword>
<comment type="catalytic activity">
    <reaction evidence="8">
        <text>[GlcNAc-(1-&gt;4)-Mur2Ac(oyl-L-Ala-gamma-D-Glu-L-Lys-D-Ala-D-Ala)](n)-di-trans,octa-cis-undecaprenyl diphosphate + beta-D-GlcNAc-(1-&gt;4)-Mur2Ac(oyl-L-Ala-gamma-D-Glu-L-Lys-D-Ala-D-Ala)-di-trans,octa-cis-undecaprenyl diphosphate = [GlcNAc-(1-&gt;4)-Mur2Ac(oyl-L-Ala-gamma-D-Glu-L-Lys-D-Ala-D-Ala)](n+1)-di-trans,octa-cis-undecaprenyl diphosphate + di-trans,octa-cis-undecaprenyl diphosphate + H(+)</text>
        <dbReference type="Rhea" id="RHEA:23708"/>
        <dbReference type="Rhea" id="RHEA-COMP:9602"/>
        <dbReference type="Rhea" id="RHEA-COMP:9603"/>
        <dbReference type="ChEBI" id="CHEBI:15378"/>
        <dbReference type="ChEBI" id="CHEBI:58405"/>
        <dbReference type="ChEBI" id="CHEBI:60033"/>
        <dbReference type="ChEBI" id="CHEBI:78435"/>
        <dbReference type="EC" id="2.4.99.28"/>
    </reaction>
</comment>
<dbReference type="Gene3D" id="1.10.3810.10">
    <property type="entry name" value="Biosynthetic peptidoglycan transglycosylase-like"/>
    <property type="match status" value="1"/>
</dbReference>
<dbReference type="Gene3D" id="3.40.710.10">
    <property type="entry name" value="DD-peptidase/beta-lactamase superfamily"/>
    <property type="match status" value="1"/>
</dbReference>
<evidence type="ECO:0000256" key="3">
    <source>
        <dbReference type="ARBA" id="ARBA00022670"/>
    </source>
</evidence>
<dbReference type="OrthoDB" id="8552189at2"/>
<evidence type="ECO:0000256" key="7">
    <source>
        <dbReference type="ARBA" id="ARBA00044770"/>
    </source>
</evidence>
<dbReference type="Pfam" id="PF00912">
    <property type="entry name" value="Transgly"/>
    <property type="match status" value="1"/>
</dbReference>
<feature type="domain" description="Glycosyl transferase family 51" evidence="11">
    <location>
        <begin position="156"/>
        <end position="341"/>
    </location>
</feature>
<dbReference type="STRING" id="34027.SAMN05421829_101241"/>
<proteinExistence type="predicted"/>
<evidence type="ECO:0000256" key="5">
    <source>
        <dbReference type="ARBA" id="ARBA00022679"/>
    </source>
</evidence>
<keyword evidence="10" id="KW-0812">Transmembrane</keyword>
<dbReference type="EMBL" id="FTMD01000001">
    <property type="protein sequence ID" value="SIP89993.1"/>
    <property type="molecule type" value="Genomic_DNA"/>
</dbReference>
<keyword evidence="6" id="KW-0511">Multifunctional enzyme</keyword>
<keyword evidence="2 12" id="KW-0121">Carboxypeptidase</keyword>
<evidence type="ECO:0000313" key="12">
    <source>
        <dbReference type="EMBL" id="SIP89993.1"/>
    </source>
</evidence>
<keyword evidence="10" id="KW-0472">Membrane</keyword>
<keyword evidence="10" id="KW-1133">Transmembrane helix</keyword>
<feature type="transmembrane region" description="Helical" evidence="10">
    <location>
        <begin position="28"/>
        <end position="46"/>
    </location>
</feature>
<dbReference type="AlphaFoldDB" id="A0A1N6ND35"/>
<protein>
    <recommendedName>
        <fullName evidence="7">peptidoglycan glycosyltransferase</fullName>
        <ecNumber evidence="7">2.4.99.28</ecNumber>
    </recommendedName>
</protein>
<reference evidence="13" key="1">
    <citation type="submission" date="2017-01" db="EMBL/GenBank/DDBJ databases">
        <authorList>
            <person name="Varghese N."/>
            <person name="Submissions S."/>
        </authorList>
    </citation>
    <scope>NUCLEOTIDE SEQUENCE [LARGE SCALE GENOMIC DNA]</scope>
    <source>
        <strain evidence="13">ATCC 51758</strain>
    </source>
</reference>
<evidence type="ECO:0000256" key="9">
    <source>
        <dbReference type="SAM" id="MobiDB-lite"/>
    </source>
</evidence>
<dbReference type="InterPro" id="IPR001264">
    <property type="entry name" value="Glyco_trans_51"/>
</dbReference>
<dbReference type="PANTHER" id="PTHR32282:SF24">
    <property type="entry name" value="GLYCOSYL TRANSFERASE FAMILY 51 DOMAIN-CONTAINING PROTEIN"/>
    <property type="match status" value="1"/>
</dbReference>
<evidence type="ECO:0000256" key="6">
    <source>
        <dbReference type="ARBA" id="ARBA00023268"/>
    </source>
</evidence>
<dbReference type="PANTHER" id="PTHR32282">
    <property type="entry name" value="BINDING PROTEIN TRANSPEPTIDASE, PUTATIVE-RELATED"/>
    <property type="match status" value="1"/>
</dbReference>
<dbReference type="SUPFAM" id="SSF56601">
    <property type="entry name" value="beta-lactamase/transpeptidase-like"/>
    <property type="match status" value="2"/>
</dbReference>
<dbReference type="GO" id="GO:0009252">
    <property type="term" value="P:peptidoglycan biosynthetic process"/>
    <property type="evidence" value="ECO:0007669"/>
    <property type="project" value="TreeGrafter"/>
</dbReference>
<keyword evidence="3" id="KW-0378">Hydrolase</keyword>
<name>A0A1N6ND35_9RHOO</name>
<evidence type="ECO:0000256" key="8">
    <source>
        <dbReference type="ARBA" id="ARBA00049902"/>
    </source>
</evidence>
<dbReference type="Proteomes" id="UP000186819">
    <property type="component" value="Unassembled WGS sequence"/>
</dbReference>
<evidence type="ECO:0000256" key="2">
    <source>
        <dbReference type="ARBA" id="ARBA00022645"/>
    </source>
</evidence>
<organism evidence="12 13">
    <name type="scientific">Aromatoleum tolulyticum</name>
    <dbReference type="NCBI Taxonomy" id="34027"/>
    <lineage>
        <taxon>Bacteria</taxon>
        <taxon>Pseudomonadati</taxon>
        <taxon>Pseudomonadota</taxon>
        <taxon>Betaproteobacteria</taxon>
        <taxon>Rhodocyclales</taxon>
        <taxon>Rhodocyclaceae</taxon>
        <taxon>Aromatoleum</taxon>
    </lineage>
</organism>
<keyword evidence="5" id="KW-0808">Transferase</keyword>